<reference evidence="12 13" key="1">
    <citation type="submission" date="2014-07" db="EMBL/GenBank/DDBJ databases">
        <title>Genomic and transcriptomic analysis on Apis cerana provide comprehensive insights into honey bee biology.</title>
        <authorList>
            <person name="Diao Q."/>
            <person name="Sun L."/>
            <person name="Zheng H."/>
            <person name="Zheng H."/>
            <person name="Xu S."/>
            <person name="Wang S."/>
            <person name="Zeng Z."/>
            <person name="Hu F."/>
            <person name="Su S."/>
            <person name="Wu J."/>
        </authorList>
    </citation>
    <scope>NUCLEOTIDE SEQUENCE [LARGE SCALE GENOMIC DNA]</scope>
    <source>
        <tissue evidence="12">Pupae without intestine</tissue>
    </source>
</reference>
<evidence type="ECO:0000313" key="13">
    <source>
        <dbReference type="Proteomes" id="UP000242457"/>
    </source>
</evidence>
<keyword evidence="1 9" id="KW-0217">Developmental protein</keyword>
<dbReference type="GO" id="GO:0035282">
    <property type="term" value="P:segmentation"/>
    <property type="evidence" value="ECO:0007669"/>
    <property type="project" value="UniProtKB-ARBA"/>
</dbReference>
<organism evidence="12 13">
    <name type="scientific">Apis cerana cerana</name>
    <name type="common">Oriental honeybee</name>
    <dbReference type="NCBI Taxonomy" id="94128"/>
    <lineage>
        <taxon>Eukaryota</taxon>
        <taxon>Metazoa</taxon>
        <taxon>Ecdysozoa</taxon>
        <taxon>Arthropoda</taxon>
        <taxon>Hexapoda</taxon>
        <taxon>Insecta</taxon>
        <taxon>Pterygota</taxon>
        <taxon>Neoptera</taxon>
        <taxon>Endopterygota</taxon>
        <taxon>Hymenoptera</taxon>
        <taxon>Apocrita</taxon>
        <taxon>Aculeata</taxon>
        <taxon>Apoidea</taxon>
        <taxon>Anthophila</taxon>
        <taxon>Apidae</taxon>
        <taxon>Apis</taxon>
    </lineage>
</organism>
<dbReference type="FunFam" id="2.10.25.140:FF:000001">
    <property type="entry name" value="Delta-like protein"/>
    <property type="match status" value="1"/>
</dbReference>
<evidence type="ECO:0000256" key="7">
    <source>
        <dbReference type="ARBA" id="ARBA00023180"/>
    </source>
</evidence>
<dbReference type="SMART" id="SM00051">
    <property type="entry name" value="DSL"/>
    <property type="match status" value="1"/>
</dbReference>
<evidence type="ECO:0000256" key="4">
    <source>
        <dbReference type="ARBA" id="ARBA00022737"/>
    </source>
</evidence>
<keyword evidence="7" id="KW-0325">Glycoprotein</keyword>
<dbReference type="OrthoDB" id="283575at2759"/>
<dbReference type="GO" id="GO:0016020">
    <property type="term" value="C:membrane"/>
    <property type="evidence" value="ECO:0007669"/>
    <property type="project" value="UniProtKB-SubCell"/>
</dbReference>
<dbReference type="Pfam" id="PF07657">
    <property type="entry name" value="MNNL"/>
    <property type="match status" value="1"/>
</dbReference>
<dbReference type="PROSITE" id="PS51051">
    <property type="entry name" value="DSL"/>
    <property type="match status" value="1"/>
</dbReference>
<proteinExistence type="predicted"/>
<evidence type="ECO:0000259" key="11">
    <source>
        <dbReference type="PROSITE" id="PS51051"/>
    </source>
</evidence>
<name>A0A2A3ELT1_APICC</name>
<protein>
    <recommendedName>
        <fullName evidence="9">Delta-like protein</fullName>
    </recommendedName>
</protein>
<dbReference type="Proteomes" id="UP000242457">
    <property type="component" value="Unassembled WGS sequence"/>
</dbReference>
<feature type="disulfide bond" evidence="8">
    <location>
        <begin position="237"/>
        <end position="246"/>
    </location>
</feature>
<accession>A0A2A3ELT1</accession>
<dbReference type="GO" id="GO:0007219">
    <property type="term" value="P:Notch signaling pathway"/>
    <property type="evidence" value="ECO:0007669"/>
    <property type="project" value="InterPro"/>
</dbReference>
<evidence type="ECO:0000256" key="6">
    <source>
        <dbReference type="ARBA" id="ARBA00023157"/>
    </source>
</evidence>
<keyword evidence="6 8" id="KW-1015">Disulfide bond</keyword>
<keyword evidence="9" id="KW-0472">Membrane</keyword>
<feature type="chain" id="PRO_5012087760" description="Delta-like protein" evidence="10">
    <location>
        <begin position="24"/>
        <end position="284"/>
    </location>
</feature>
<dbReference type="Pfam" id="PF01414">
    <property type="entry name" value="DSL"/>
    <property type="match status" value="1"/>
</dbReference>
<feature type="disulfide bond" evidence="8">
    <location>
        <begin position="270"/>
        <end position="279"/>
    </location>
</feature>
<evidence type="ECO:0000256" key="9">
    <source>
        <dbReference type="RuleBase" id="RU280815"/>
    </source>
</evidence>
<keyword evidence="13" id="KW-1185">Reference proteome</keyword>
<keyword evidence="3 9" id="KW-0812">Transmembrane</keyword>
<feature type="disulfide bond" evidence="8">
    <location>
        <begin position="250"/>
        <end position="262"/>
    </location>
</feature>
<dbReference type="GO" id="GO:0009952">
    <property type="term" value="P:anterior/posterior pattern specification"/>
    <property type="evidence" value="ECO:0007669"/>
    <property type="project" value="UniProtKB-ARBA"/>
</dbReference>
<dbReference type="AlphaFoldDB" id="A0A2A3ELT1"/>
<evidence type="ECO:0000256" key="3">
    <source>
        <dbReference type="ARBA" id="ARBA00022692"/>
    </source>
</evidence>
<dbReference type="GO" id="GO:0090596">
    <property type="term" value="P:sensory organ morphogenesis"/>
    <property type="evidence" value="ECO:0007669"/>
    <property type="project" value="UniProtKB-ARBA"/>
</dbReference>
<evidence type="ECO:0000256" key="1">
    <source>
        <dbReference type="ARBA" id="ARBA00022473"/>
    </source>
</evidence>
<dbReference type="STRING" id="94128.A0A2A3ELT1"/>
<feature type="signal peptide" evidence="10">
    <location>
        <begin position="1"/>
        <end position="23"/>
    </location>
</feature>
<evidence type="ECO:0000256" key="8">
    <source>
        <dbReference type="PROSITE-ProRule" id="PRU00377"/>
    </source>
</evidence>
<keyword evidence="2 9" id="KW-0245">EGF-like domain</keyword>
<dbReference type="InterPro" id="IPR001774">
    <property type="entry name" value="DSL"/>
</dbReference>
<comment type="function">
    <text evidence="9">Putative Notch ligand involved in the mediation of Notch signaling.</text>
</comment>
<evidence type="ECO:0000256" key="5">
    <source>
        <dbReference type="ARBA" id="ARBA00022989"/>
    </source>
</evidence>
<dbReference type="InterPro" id="IPR011651">
    <property type="entry name" value="Notch_ligand_N"/>
</dbReference>
<keyword evidence="9 10" id="KW-0732">Signal</keyword>
<sequence>MWTTMLVWTAAVVLLPAPRAVNASGVFELRLKSFVNEYGKDSLGKCCSGSTSKTGECSGVCKTRFRVCLKQYQVKIDTTTPCTYGDVVTPVLGENIVNLSPNVAIPGFTNPIRFPFDFTWPINVFRLLQRFHFQQQQSSSTIVVHFFARLAIVLPRKRKEMIVERFVGDQSVLVHEGGIVGDDSGGDGDIANVSESMEKVLITRLTTQKWLDVGPNWTEDEYRSAHSKMVYEYRVTCVAHYYGKGCENLCRPRDDNFGHYSCSPSGERVCLSGWKGDYCNTQEL</sequence>
<dbReference type="GO" id="GO:0046331">
    <property type="term" value="P:lateral inhibition"/>
    <property type="evidence" value="ECO:0007669"/>
    <property type="project" value="UniProtKB-ARBA"/>
</dbReference>
<dbReference type="Gene3D" id="2.60.40.3510">
    <property type="match status" value="2"/>
</dbReference>
<evidence type="ECO:0000313" key="12">
    <source>
        <dbReference type="EMBL" id="PBC32753.1"/>
    </source>
</evidence>
<comment type="subcellular location">
    <subcellularLocation>
        <location evidence="9">Membrane</location>
        <topology evidence="9">Single-pass type I membrane protein</topology>
    </subcellularLocation>
</comment>
<keyword evidence="4 9" id="KW-0677">Repeat</keyword>
<feature type="domain" description="DSL" evidence="11">
    <location>
        <begin position="235"/>
        <end position="279"/>
    </location>
</feature>
<dbReference type="EMBL" id="KZ288215">
    <property type="protein sequence ID" value="PBC32753.1"/>
    <property type="molecule type" value="Genomic_DNA"/>
</dbReference>
<evidence type="ECO:0000256" key="10">
    <source>
        <dbReference type="SAM" id="SignalP"/>
    </source>
</evidence>
<gene>
    <name evidence="12" type="ORF">APICC_09797</name>
</gene>
<dbReference type="GO" id="GO:0048018">
    <property type="term" value="F:receptor ligand activity"/>
    <property type="evidence" value="ECO:0007669"/>
    <property type="project" value="UniProtKB-ARBA"/>
</dbReference>
<evidence type="ECO:0000256" key="2">
    <source>
        <dbReference type="ARBA" id="ARBA00022536"/>
    </source>
</evidence>
<keyword evidence="5 9" id="KW-1133">Transmembrane helix</keyword>
<dbReference type="Gene3D" id="2.10.25.140">
    <property type="match status" value="1"/>
</dbReference>